<feature type="compositionally biased region" description="Basic and acidic residues" evidence="1">
    <location>
        <begin position="64"/>
        <end position="78"/>
    </location>
</feature>
<comment type="caution">
    <text evidence="2">The sequence shown here is derived from an EMBL/GenBank/DDBJ whole genome shotgun (WGS) entry which is preliminary data.</text>
</comment>
<feature type="compositionally biased region" description="Low complexity" evidence="1">
    <location>
        <begin position="496"/>
        <end position="529"/>
    </location>
</feature>
<gene>
    <name evidence="2" type="ORF">PCOR1329_LOCUS39332</name>
</gene>
<evidence type="ECO:0000256" key="1">
    <source>
        <dbReference type="SAM" id="MobiDB-lite"/>
    </source>
</evidence>
<organism evidence="2 3">
    <name type="scientific">Prorocentrum cordatum</name>
    <dbReference type="NCBI Taxonomy" id="2364126"/>
    <lineage>
        <taxon>Eukaryota</taxon>
        <taxon>Sar</taxon>
        <taxon>Alveolata</taxon>
        <taxon>Dinophyceae</taxon>
        <taxon>Prorocentrales</taxon>
        <taxon>Prorocentraceae</taxon>
        <taxon>Prorocentrum</taxon>
    </lineage>
</organism>
<feature type="region of interest" description="Disordered" evidence="1">
    <location>
        <begin position="569"/>
        <end position="629"/>
    </location>
</feature>
<dbReference type="Proteomes" id="UP001189429">
    <property type="component" value="Unassembled WGS sequence"/>
</dbReference>
<protein>
    <submittedName>
        <fullName evidence="2">Uncharacterized protein</fullName>
    </submittedName>
</protein>
<feature type="compositionally biased region" description="Low complexity" evidence="1">
    <location>
        <begin position="448"/>
        <end position="465"/>
    </location>
</feature>
<sequence length="629" mass="65519">ECADAPTCRKKGCTMVVADYDPNLIIAYKCDLCGKSNTICFECHPGPMTNDQADAPRLKRRKRELVEAAEKSAGAEEEHAAEDEQAQASSSDTTPPPRSFKEEASLTPPTTAHLGRVEVEDSPKRLRRAPRMASREPSDDVQGRKALLPQGALDIYAGPMARYQPARRPAPAASGGALLEVLAMPLHLTTEELRKTGEGILHAAWRNDVVSKQTISNHLGLQLNGMRLRNGKQTSRCSSVARGGRVDNWLVWERTAGAQAPSASSGKMVGALLLRRQAPKDHRSKGAISIDYVSAQRSAGGKGWPMVQAAEAICRGEGMRDLWSAADLSQDGGASWDGKRDGSALAAHRRWGFSASSAAEWKAIGLELYDEQRCRVAYMRKALHPWADAPAAPGEPWGSDRPGARRRGCEQPRARGATAPSDPAASAGQVPPQVAGAAAAASLGAPLAAPSPAGLASPWASSAAGVSPRSATGVATPLAPAVDVASPRAAGGLATPFGAAGPAAPGQARSPGTLRSPAARAATAGSPAARVPPVASRGKSGGQPRAEPNEERLQKEIERCRKLQEIDQFLEELQHQQQAQHEQAPAAGPTPPLGSSEGAGGASAGAQPAGGPLGNLRALLGVRRPEGAA</sequence>
<evidence type="ECO:0000313" key="2">
    <source>
        <dbReference type="EMBL" id="CAK0845565.1"/>
    </source>
</evidence>
<feature type="region of interest" description="Disordered" evidence="1">
    <location>
        <begin position="387"/>
        <end position="431"/>
    </location>
</feature>
<dbReference type="EMBL" id="CAUYUJ010014749">
    <property type="protein sequence ID" value="CAK0845565.1"/>
    <property type="molecule type" value="Genomic_DNA"/>
</dbReference>
<accession>A0ABN9TI37</accession>
<feature type="region of interest" description="Disordered" evidence="1">
    <location>
        <begin position="496"/>
        <end position="552"/>
    </location>
</feature>
<feature type="region of interest" description="Disordered" evidence="1">
    <location>
        <begin position="448"/>
        <end position="473"/>
    </location>
</feature>
<name>A0ABN9TI37_9DINO</name>
<feature type="compositionally biased region" description="Basic and acidic residues" evidence="1">
    <location>
        <begin position="133"/>
        <end position="142"/>
    </location>
</feature>
<feature type="compositionally biased region" description="Basic and acidic residues" evidence="1">
    <location>
        <begin position="115"/>
        <end position="124"/>
    </location>
</feature>
<feature type="region of interest" description="Disordered" evidence="1">
    <location>
        <begin position="63"/>
        <end position="142"/>
    </location>
</feature>
<dbReference type="CDD" id="cd20335">
    <property type="entry name" value="BRcat_RBR"/>
    <property type="match status" value="1"/>
</dbReference>
<feature type="compositionally biased region" description="Low complexity" evidence="1">
    <location>
        <begin position="575"/>
        <end position="584"/>
    </location>
</feature>
<reference evidence="2" key="1">
    <citation type="submission" date="2023-10" db="EMBL/GenBank/DDBJ databases">
        <authorList>
            <person name="Chen Y."/>
            <person name="Shah S."/>
            <person name="Dougan E. K."/>
            <person name="Thang M."/>
            <person name="Chan C."/>
        </authorList>
    </citation>
    <scope>NUCLEOTIDE SEQUENCE [LARGE SCALE GENOMIC DNA]</scope>
</reference>
<evidence type="ECO:0000313" key="3">
    <source>
        <dbReference type="Proteomes" id="UP001189429"/>
    </source>
</evidence>
<keyword evidence="3" id="KW-1185">Reference proteome</keyword>
<feature type="non-terminal residue" evidence="2">
    <location>
        <position position="1"/>
    </location>
</feature>
<proteinExistence type="predicted"/>